<dbReference type="RefSeq" id="WP_037022406.1">
    <property type="nucleotide sequence ID" value="NZ_CCSF01000001.1"/>
</dbReference>
<accession>A0A078LLK7</accession>
<dbReference type="eggNOG" id="COG1546">
    <property type="taxonomic scope" value="Bacteria"/>
</dbReference>
<dbReference type="SUPFAM" id="SSF142433">
    <property type="entry name" value="CinA-like"/>
    <property type="match status" value="1"/>
</dbReference>
<dbReference type="Proteomes" id="UP000053902">
    <property type="component" value="Unassembled WGS sequence"/>
</dbReference>
<dbReference type="InterPro" id="IPR036653">
    <property type="entry name" value="CinA-like_C"/>
</dbReference>
<dbReference type="HOGENOM" id="CLU_030805_1_1_6"/>
<reference evidence="2 3" key="1">
    <citation type="submission" date="2014-07" db="EMBL/GenBank/DDBJ databases">
        <authorList>
            <person name="Urmite Genomes Urmite Genomes"/>
        </authorList>
    </citation>
    <scope>NUCLEOTIDE SEQUENCE [LARGE SCALE GENOMIC DNA]</scope>
    <source>
        <strain evidence="2 3">20_BN</strain>
    </source>
</reference>
<dbReference type="EMBL" id="CCSF01000001">
    <property type="protein sequence ID" value="CDZ93478.1"/>
    <property type="molecule type" value="Genomic_DNA"/>
</dbReference>
<evidence type="ECO:0000313" key="2">
    <source>
        <dbReference type="EMBL" id="CDZ93478.1"/>
    </source>
</evidence>
<dbReference type="AlphaFoldDB" id="A0A078LLK7"/>
<evidence type="ECO:0000313" key="3">
    <source>
        <dbReference type="Proteomes" id="UP000053902"/>
    </source>
</evidence>
<feature type="domain" description="CinA C-terminal" evidence="1">
    <location>
        <begin position="6"/>
        <end position="152"/>
    </location>
</feature>
<dbReference type="STRING" id="1499686.BN1079_00770"/>
<dbReference type="Pfam" id="PF02464">
    <property type="entry name" value="CinA"/>
    <property type="match status" value="1"/>
</dbReference>
<proteinExistence type="predicted"/>
<name>A0A078LLK7_9PSED</name>
<dbReference type="NCBIfam" id="TIGR00199">
    <property type="entry name" value="PncC_domain"/>
    <property type="match status" value="1"/>
</dbReference>
<sequence>MRDLAEIVHFLSDSEITLTTAESCTCGLIASLLGDIPGCGQVLDSAFVVYSPSAKQRLLNVNPETIETYGLTSEEVASEMALGALNAGEADLAVANTGVADDSEEDQGGTQCYAFALKEGGRQVCISETRQFDGDRVSIRKQAARYALECLPERHAQLKEKLRGNP</sequence>
<keyword evidence="3" id="KW-1185">Reference proteome</keyword>
<evidence type="ECO:0000259" key="1">
    <source>
        <dbReference type="Pfam" id="PF02464"/>
    </source>
</evidence>
<dbReference type="InterPro" id="IPR008136">
    <property type="entry name" value="CinA_C"/>
</dbReference>
<dbReference type="OrthoDB" id="9801454at2"/>
<dbReference type="Gene3D" id="3.90.950.20">
    <property type="entry name" value="CinA-like"/>
    <property type="match status" value="1"/>
</dbReference>
<protein>
    <submittedName>
        <fullName evidence="2">CinA domain-containing protein</fullName>
    </submittedName>
</protein>
<organism evidence="2 3">
    <name type="scientific">Pseudomonas saudiphocaensis</name>
    <dbReference type="NCBI Taxonomy" id="1499686"/>
    <lineage>
        <taxon>Bacteria</taxon>
        <taxon>Pseudomonadati</taxon>
        <taxon>Pseudomonadota</taxon>
        <taxon>Gammaproteobacteria</taxon>
        <taxon>Pseudomonadales</taxon>
        <taxon>Pseudomonadaceae</taxon>
        <taxon>Pseudomonas</taxon>
    </lineage>
</organism>
<gene>
    <name evidence="2" type="ORF">BN1079_00770</name>
</gene>